<dbReference type="SUPFAM" id="SSF52096">
    <property type="entry name" value="ClpP/crotonase"/>
    <property type="match status" value="1"/>
</dbReference>
<dbReference type="InterPro" id="IPR034733">
    <property type="entry name" value="AcCoA_carboxyl_beta"/>
</dbReference>
<dbReference type="InterPro" id="IPR029045">
    <property type="entry name" value="ClpP/crotonase-like_dom_sf"/>
</dbReference>
<evidence type="ECO:0000259" key="8">
    <source>
        <dbReference type="PROSITE" id="PS50980"/>
    </source>
</evidence>
<organism evidence="9">
    <name type="scientific">Phragmipedium boissierianum</name>
    <dbReference type="NCBI Taxonomy" id="53126"/>
    <lineage>
        <taxon>Eukaryota</taxon>
        <taxon>Viridiplantae</taxon>
        <taxon>Streptophyta</taxon>
        <taxon>Embryophyta</taxon>
        <taxon>Tracheophyta</taxon>
        <taxon>Spermatophyta</taxon>
        <taxon>Magnoliopsida</taxon>
        <taxon>Liliopsida</taxon>
        <taxon>Asparagales</taxon>
        <taxon>Orchidaceae</taxon>
        <taxon>Cypripedioideae</taxon>
        <taxon>Phragmipedium</taxon>
    </lineage>
</organism>
<keyword evidence="4 7" id="KW-0863">Zinc-finger</keyword>
<dbReference type="RefSeq" id="YP_010605406.1">
    <property type="nucleotide sequence ID" value="NC_069911.1"/>
</dbReference>
<evidence type="ECO:0000256" key="6">
    <source>
        <dbReference type="ARBA" id="ARBA00022840"/>
    </source>
</evidence>
<evidence type="ECO:0000256" key="2">
    <source>
        <dbReference type="ARBA" id="ARBA00022679"/>
    </source>
</evidence>
<feature type="binding site" evidence="7">
    <location>
        <position position="229"/>
    </location>
    <ligand>
        <name>Zn(2+)</name>
        <dbReference type="ChEBI" id="CHEBI:29105"/>
    </ligand>
</feature>
<dbReference type="Gene3D" id="3.90.226.10">
    <property type="entry name" value="2-enoyl-CoA Hydratase, Chain A, domain 1"/>
    <property type="match status" value="1"/>
</dbReference>
<keyword evidence="7" id="KW-0479">Metal-binding</keyword>
<geneLocation type="chloroplast" evidence="9"/>
<dbReference type="GO" id="GO:0005524">
    <property type="term" value="F:ATP binding"/>
    <property type="evidence" value="ECO:0007669"/>
    <property type="project" value="UniProtKB-KW"/>
</dbReference>
<dbReference type="EMBL" id="OM066346">
    <property type="protein sequence ID" value="WAN80566.1"/>
    <property type="molecule type" value="Genomic_DNA"/>
</dbReference>
<comment type="subunit">
    <text evidence="1">Acetyl-CoA carboxylase is a heterohexamer composed of biotin carboxyl carrier protein, biotin carboxylase and 2 subunits each of ACCase subunit alpha and ACCase plastid-coded subunit beta (accD).</text>
</comment>
<keyword evidence="3 7" id="KW-0547">Nucleotide-binding</keyword>
<dbReference type="InterPro" id="IPR011762">
    <property type="entry name" value="COA_CT_N"/>
</dbReference>
<feature type="binding site" evidence="7">
    <location>
        <position position="245"/>
    </location>
    <ligand>
        <name>Zn(2+)</name>
        <dbReference type="ChEBI" id="CHEBI:29105"/>
    </ligand>
</feature>
<keyword evidence="9" id="KW-0150">Chloroplast</keyword>
<evidence type="ECO:0000313" key="9">
    <source>
        <dbReference type="EMBL" id="WAN80566.1"/>
    </source>
</evidence>
<dbReference type="InterPro" id="IPR000438">
    <property type="entry name" value="Acetyl_CoA_COase_Trfase_b_su"/>
</dbReference>
<proteinExistence type="inferred from homology"/>
<accession>A0A9E9IWV8</accession>
<dbReference type="PRINTS" id="PR01070">
    <property type="entry name" value="ACCCTRFRASEB"/>
</dbReference>
<dbReference type="EC" id="2.1.3.15" evidence="7"/>
<dbReference type="AlphaFoldDB" id="A0A9E9IWV8"/>
<comment type="function">
    <text evidence="7">Component of the acetyl coenzyme A carboxylase (ACC) complex. Biotin carboxylase (BC) catalyzes the carboxylation of biotin on its carrier protein (BCCP) and then the CO(2) group is transferred by the transcarboxylase to acetyl-CoA to form malonyl-CoA.</text>
</comment>
<gene>
    <name evidence="7 9" type="primary">accD</name>
</gene>
<name>A0A9E9IWV8_9ASPA</name>
<dbReference type="GeneID" id="77613614"/>
<feature type="domain" description="CoA carboxyltransferase N-terminal" evidence="8">
    <location>
        <begin position="222"/>
        <end position="491"/>
    </location>
</feature>
<dbReference type="GO" id="GO:2001295">
    <property type="term" value="P:malonyl-CoA biosynthetic process"/>
    <property type="evidence" value="ECO:0007669"/>
    <property type="project" value="UniProtKB-UniRule"/>
</dbReference>
<keyword evidence="2 7" id="KW-0808">Transferase</keyword>
<reference evidence="9" key="1">
    <citation type="submission" date="2021-12" db="EMBL/GenBank/DDBJ databases">
        <title>The adaptive consequence of plastome traits in slipper orchids.</title>
        <authorList>
            <person name="Hu C."/>
            <person name="Jiao Z."/>
            <person name="Huang W."/>
            <person name="Luo Y."/>
        </authorList>
    </citation>
    <scope>NUCLEOTIDE SEQUENCE</scope>
    <source>
        <strain evidence="9">Hc19110</strain>
    </source>
</reference>
<keyword evidence="6 7" id="KW-0067">ATP-binding</keyword>
<dbReference type="Pfam" id="PF01039">
    <property type="entry name" value="Carboxyl_trans"/>
    <property type="match status" value="1"/>
</dbReference>
<protein>
    <recommendedName>
        <fullName evidence="7">Acetyl-coenzyme A carboxylase carboxyl transferase subunit beta, chloroplastic</fullName>
        <shortName evidence="7">ACCase subunit beta</shortName>
        <shortName evidence="7">Acetyl-CoA carboxylase carboxyltransferase subunit beta</shortName>
        <ecNumber evidence="7">2.1.3.15</ecNumber>
    </recommendedName>
</protein>
<keyword evidence="7" id="KW-0276">Fatty acid metabolism</keyword>
<feature type="binding site" evidence="7">
    <location>
        <position position="248"/>
    </location>
    <ligand>
        <name>Zn(2+)</name>
        <dbReference type="ChEBI" id="CHEBI:29105"/>
    </ligand>
</feature>
<dbReference type="NCBIfam" id="TIGR00515">
    <property type="entry name" value="accD"/>
    <property type="match status" value="1"/>
</dbReference>
<dbReference type="PANTHER" id="PTHR42995">
    <property type="entry name" value="ACETYL-COENZYME A CARBOXYLASE CARBOXYL TRANSFERASE SUBUNIT BETA, CHLOROPLASTIC"/>
    <property type="match status" value="1"/>
</dbReference>
<keyword evidence="5 7" id="KW-0862">Zinc</keyword>
<comment type="subcellular location">
    <subcellularLocation>
        <location evidence="7">Plastid</location>
        <location evidence="7">Chloroplast stroma</location>
    </subcellularLocation>
</comment>
<dbReference type="GO" id="GO:0016743">
    <property type="term" value="F:carboxyl- or carbamoyltransferase activity"/>
    <property type="evidence" value="ECO:0007669"/>
    <property type="project" value="UniProtKB-UniRule"/>
</dbReference>
<dbReference type="GO" id="GO:0003989">
    <property type="term" value="F:acetyl-CoA carboxylase activity"/>
    <property type="evidence" value="ECO:0007669"/>
    <property type="project" value="InterPro"/>
</dbReference>
<comment type="cofactor">
    <cofactor evidence="7">
        <name>Zn(2+)</name>
        <dbReference type="ChEBI" id="CHEBI:29105"/>
    </cofactor>
    <text evidence="7">Binds 1 zinc ion per subunit.</text>
</comment>
<dbReference type="GO" id="GO:0008270">
    <property type="term" value="F:zinc ion binding"/>
    <property type="evidence" value="ECO:0007669"/>
    <property type="project" value="UniProtKB-UniRule"/>
</dbReference>
<evidence type="ECO:0000256" key="1">
    <source>
        <dbReference type="ARBA" id="ARBA00011842"/>
    </source>
</evidence>
<evidence type="ECO:0000256" key="7">
    <source>
        <dbReference type="HAMAP-Rule" id="MF_01395"/>
    </source>
</evidence>
<feature type="binding site" evidence="7">
    <location>
        <position position="226"/>
    </location>
    <ligand>
        <name>Zn(2+)</name>
        <dbReference type="ChEBI" id="CHEBI:29105"/>
    </ligand>
</feature>
<comment type="similarity">
    <text evidence="7">Belongs to the AccD/PCCB family.</text>
</comment>
<dbReference type="HAMAP" id="MF_01395">
    <property type="entry name" value="AcetylCoA_CT_beta"/>
    <property type="match status" value="1"/>
</dbReference>
<evidence type="ECO:0000256" key="4">
    <source>
        <dbReference type="ARBA" id="ARBA00022771"/>
    </source>
</evidence>
<dbReference type="PROSITE" id="PS50980">
    <property type="entry name" value="COA_CT_NTER"/>
    <property type="match status" value="1"/>
</dbReference>
<keyword evidence="7" id="KW-0275">Fatty acid biosynthesis</keyword>
<evidence type="ECO:0000256" key="3">
    <source>
        <dbReference type="ARBA" id="ARBA00022741"/>
    </source>
</evidence>
<comment type="catalytic activity">
    <reaction evidence="7">
        <text>N(6)-carboxybiotinyl-L-lysyl-[protein] + acetyl-CoA = N(6)-biotinyl-L-lysyl-[protein] + malonyl-CoA</text>
        <dbReference type="Rhea" id="RHEA:54728"/>
        <dbReference type="Rhea" id="RHEA-COMP:10505"/>
        <dbReference type="Rhea" id="RHEA-COMP:10506"/>
        <dbReference type="ChEBI" id="CHEBI:57288"/>
        <dbReference type="ChEBI" id="CHEBI:57384"/>
        <dbReference type="ChEBI" id="CHEBI:83144"/>
        <dbReference type="ChEBI" id="CHEBI:83145"/>
        <dbReference type="EC" id="2.1.3.15"/>
    </reaction>
</comment>
<keyword evidence="9" id="KW-0934">Plastid</keyword>
<dbReference type="GO" id="GO:0009570">
    <property type="term" value="C:chloroplast stroma"/>
    <property type="evidence" value="ECO:0007669"/>
    <property type="project" value="UniProtKB-SubCell"/>
</dbReference>
<evidence type="ECO:0000256" key="5">
    <source>
        <dbReference type="ARBA" id="ARBA00022833"/>
    </source>
</evidence>
<keyword evidence="7" id="KW-0443">Lipid metabolism</keyword>
<feature type="zinc finger region" description="C4-type" evidence="7">
    <location>
        <begin position="226"/>
        <end position="248"/>
    </location>
</feature>
<dbReference type="PANTHER" id="PTHR42995:SF5">
    <property type="entry name" value="ACETYL-COENZYME A CARBOXYLASE CARBOXYL TRANSFERASE SUBUNIT BETA, CHLOROPLASTIC"/>
    <property type="match status" value="1"/>
</dbReference>
<dbReference type="GO" id="GO:0009317">
    <property type="term" value="C:acetyl-CoA carboxylase complex"/>
    <property type="evidence" value="ECO:0007669"/>
    <property type="project" value="InterPro"/>
</dbReference>
<dbReference type="GO" id="GO:0006633">
    <property type="term" value="P:fatty acid biosynthetic process"/>
    <property type="evidence" value="ECO:0007669"/>
    <property type="project" value="UniProtKB-KW"/>
</dbReference>
<comment type="subunit">
    <text evidence="7">Acetyl-CoA carboxylase is a heterohexamer composed of biotin carboxyl carrier protein, biotin carboxylase and two subunits each of ACCase subunit alpha and ACCase plastid-coded subunit beta (accD).</text>
</comment>
<keyword evidence="7" id="KW-0444">Lipid biosynthesis</keyword>
<sequence>MEKCWFNLILSNNKLEHRCGLSKSMDSLDGIGHISGSEEPILNDAEKKIPSWSDSDSYSFGNINYLYFLFDSRSIWSLISDDTFLVRNSNGDSYSVYFDIENHIFEIDNANSFLNELEIFFYSYLNSGSKSSNYYYYYSMYDTQSNWNNHINSCIDSYLSFEISLNSDIYSGIDSYIYSFICTESKSISSIESENSSITSSSYLNKRGRSNDLDINTKYRQLWVQCENCYGLNYKKFFRSKMNICEHCGYHLKMSSSDRIELFIDPGTWEPMDEDMVSMDPIEFHSEEEPYRDRIFFYKKKTGLTEAVQTGVGQINSIPIAIGVMDFQFMGGSMGSVVGEKITRLIEYATNRSLPVIIVCASGGARMQEGSLSLIQMAKISSASYDYQSNKKLFYVSILTSPTTGGVTASFGMLGDIIIAEPNAYIAFAGKRVIEQTLKKTVPDGSQAAEYSFHKGLFDPIVPRNLLKGVLSELFQLQGFLPLNQDSKKNI</sequence>
<comment type="pathway">
    <text evidence="7">Lipid metabolism; malonyl-CoA biosynthesis; malonyl-CoA from acetyl-CoA: step 1/1.</text>
</comment>